<dbReference type="PANTHER" id="PTHR12702:SF0">
    <property type="entry name" value="EXOCYST COMPLEX COMPONENT 6"/>
    <property type="match status" value="1"/>
</dbReference>
<evidence type="ECO:0000256" key="4">
    <source>
        <dbReference type="ARBA" id="ARBA00023054"/>
    </source>
</evidence>
<dbReference type="GO" id="GO:0016020">
    <property type="term" value="C:membrane"/>
    <property type="evidence" value="ECO:0007669"/>
    <property type="project" value="TreeGrafter"/>
</dbReference>
<dbReference type="FunFam" id="1.20.58.670:FF:000001">
    <property type="entry name" value="Exocyst complex component"/>
    <property type="match status" value="1"/>
</dbReference>
<reference evidence="6" key="1">
    <citation type="submission" date="2021-04" db="EMBL/GenBank/DDBJ databases">
        <authorList>
            <person name="Cornetti L."/>
        </authorList>
    </citation>
    <scope>NUCLEOTIDE SEQUENCE</scope>
</reference>
<dbReference type="GO" id="GO:0000145">
    <property type="term" value="C:exocyst"/>
    <property type="evidence" value="ECO:0007669"/>
    <property type="project" value="TreeGrafter"/>
</dbReference>
<dbReference type="Gene3D" id="1.20.58.670">
    <property type="entry name" value="Dsl1p vesicle tethering complex, Tip20p subunit, domain D"/>
    <property type="match status" value="1"/>
</dbReference>
<protein>
    <submittedName>
        <fullName evidence="6">EOG090X01NK</fullName>
    </submittedName>
</protein>
<evidence type="ECO:0000313" key="6">
    <source>
        <dbReference type="EMBL" id="CAG4645371.1"/>
    </source>
</evidence>
<dbReference type="GO" id="GO:0006893">
    <property type="term" value="P:Golgi to plasma membrane transport"/>
    <property type="evidence" value="ECO:0007669"/>
    <property type="project" value="TreeGrafter"/>
</dbReference>
<keyword evidence="3" id="KW-0268">Exocytosis</keyword>
<evidence type="ECO:0000259" key="5">
    <source>
        <dbReference type="Pfam" id="PF04091"/>
    </source>
</evidence>
<comment type="similarity">
    <text evidence="1">Belongs to the SEC15 family.</text>
</comment>
<dbReference type="InterPro" id="IPR042044">
    <property type="entry name" value="EXOC6PINT-1/Sec15/Tip20_C_dom2"/>
</dbReference>
<dbReference type="InterPro" id="IPR007225">
    <property type="entry name" value="EXOC6/Sec15"/>
</dbReference>
<gene>
    <name evidence="6" type="primary">EOG090X01NK</name>
</gene>
<dbReference type="InterPro" id="IPR046361">
    <property type="entry name" value="EXOC6/Sec15_C"/>
</dbReference>
<dbReference type="AlphaFoldDB" id="A0A9N6WQW8"/>
<organism evidence="6">
    <name type="scientific">Lynceus sp. MCZ IZ 141354</name>
    <dbReference type="NCBI Taxonomy" id="1930659"/>
    <lineage>
        <taxon>Eukaryota</taxon>
        <taxon>Metazoa</taxon>
        <taxon>Ecdysozoa</taxon>
        <taxon>Arthropoda</taxon>
        <taxon>Crustacea</taxon>
        <taxon>Branchiopoda</taxon>
        <taxon>Diplostraca</taxon>
        <taxon>Laevicaudata</taxon>
        <taxon>Lynceidae</taxon>
        <taxon>Lynceus</taxon>
    </lineage>
</organism>
<evidence type="ECO:0000256" key="2">
    <source>
        <dbReference type="ARBA" id="ARBA00022448"/>
    </source>
</evidence>
<dbReference type="InterPro" id="IPR042045">
    <property type="entry name" value="EXOC6/Sec15_C_dom1"/>
</dbReference>
<keyword evidence="2" id="KW-0813">Transport</keyword>
<keyword evidence="4" id="KW-0175">Coiled coil</keyword>
<sequence length="573" mass="65774">MSDLKDFLESIRKYSGKIGLVAMRHTAEIFKVDTYEFEMENSVDLDEDVSAQDLIDFSPVYRCLHIHTVLDAREAFENYYRDQRKKQARLALQPPTNMHETIEGYRQYFHGVVGFFVVEDQVLTTTEGLVDRQYLDEVWSMAVSKMVAEVRNHVSYATQPSLMLHIKNLVMLFSNTLKSYGYAVTQLLELLQEIRQHYNEVLMQRWVHVFRNIFDQDNYHPILVTNAAEYKEVICKFPYKDAAVFEAQPFPKKFPFSSMVPAVYVQIQDYIKACLKFSRELGLSSTEMDESLRKSTNLLLSALSGCLCSLIRKPSLSLLQLIQISINTIHLENSNSSLEHFITQLTGAPRDAAQSQLQGRAVFRDVRSDAEQQIYEALRKKLDEFLELAHYDWLLAEPSGHASSYLLDLIAFLQSTFQAFTNLPAHVAQTACMSACQHVAKRISDLLLDDDIKQISMGALQQVNLDVIQCEQFAASEPVGGFEDGALLLCFADLRQLLDLLLSWDWSTYFHDYGQELSKYLRVPPMKAIAVLEKLREADKRTMFSVLKKSERDKKKLMETVLKQLKQLIQSSA</sequence>
<dbReference type="PANTHER" id="PTHR12702">
    <property type="entry name" value="SEC15"/>
    <property type="match status" value="1"/>
</dbReference>
<feature type="domain" description="Exocyst complex subunit EXOC6/Sec15 C-terminal" evidence="5">
    <location>
        <begin position="186"/>
        <end position="534"/>
    </location>
</feature>
<accession>A0A9N6WQW8</accession>
<evidence type="ECO:0000256" key="3">
    <source>
        <dbReference type="ARBA" id="ARBA00022483"/>
    </source>
</evidence>
<dbReference type="GO" id="GO:0006886">
    <property type="term" value="P:intracellular protein transport"/>
    <property type="evidence" value="ECO:0007669"/>
    <property type="project" value="InterPro"/>
</dbReference>
<evidence type="ECO:0000256" key="1">
    <source>
        <dbReference type="ARBA" id="ARBA00007944"/>
    </source>
</evidence>
<name>A0A9N6WQW8_9CRUS</name>
<proteinExistence type="inferred from homology"/>
<dbReference type="Gene3D" id="1.10.357.30">
    <property type="entry name" value="Exocyst complex subunit Sec15 C-terminal domain, N-terminal subdomain"/>
    <property type="match status" value="1"/>
</dbReference>
<dbReference type="GO" id="GO:0090522">
    <property type="term" value="P:vesicle tethering involved in exocytosis"/>
    <property type="evidence" value="ECO:0007669"/>
    <property type="project" value="InterPro"/>
</dbReference>
<dbReference type="Pfam" id="PF04091">
    <property type="entry name" value="Sec15_C"/>
    <property type="match status" value="1"/>
</dbReference>
<dbReference type="EMBL" id="OC988716">
    <property type="protein sequence ID" value="CAG4645371.1"/>
    <property type="molecule type" value="Genomic_DNA"/>
</dbReference>